<comment type="similarity">
    <text evidence="2">Belongs to the endothelin/sarafotoxin family.</text>
</comment>
<dbReference type="GO" id="GO:0003100">
    <property type="term" value="P:regulation of systemic arterial blood pressure by endothelin"/>
    <property type="evidence" value="ECO:0007669"/>
    <property type="project" value="TreeGrafter"/>
</dbReference>
<dbReference type="PANTHER" id="PTHR13874:SF9">
    <property type="entry name" value="ENDOTHELIN-2"/>
    <property type="match status" value="1"/>
</dbReference>
<dbReference type="STRING" id="8167.A0A484CLE9"/>
<accession>A0A484CLE9</accession>
<dbReference type="PRINTS" id="PR00365">
    <property type="entry name" value="ENDOTHELIN"/>
</dbReference>
<protein>
    <recommendedName>
        <fullName evidence="7">Endothelin-like toxin domain-containing protein</fullName>
    </recommendedName>
</protein>
<dbReference type="GO" id="GO:0005615">
    <property type="term" value="C:extracellular space"/>
    <property type="evidence" value="ECO:0007669"/>
    <property type="project" value="TreeGrafter"/>
</dbReference>
<dbReference type="GO" id="GO:0031708">
    <property type="term" value="F:endothelin B receptor binding"/>
    <property type="evidence" value="ECO:0007669"/>
    <property type="project" value="TreeGrafter"/>
</dbReference>
<name>A0A484CLE9_PERFV</name>
<dbReference type="PROSITE" id="PS00270">
    <property type="entry name" value="ENDOTHELIN"/>
    <property type="match status" value="2"/>
</dbReference>
<dbReference type="AlphaFoldDB" id="A0A484CLE9"/>
<evidence type="ECO:0000259" key="7">
    <source>
        <dbReference type="SMART" id="SM00272"/>
    </source>
</evidence>
<evidence type="ECO:0000313" key="8">
    <source>
        <dbReference type="EMBL" id="TDH04367.1"/>
    </source>
</evidence>
<feature type="domain" description="Endothelin-like toxin" evidence="7">
    <location>
        <begin position="48"/>
        <end position="69"/>
    </location>
</feature>
<dbReference type="EMBL" id="SCKG01000014">
    <property type="protein sequence ID" value="TDH04367.1"/>
    <property type="molecule type" value="Genomic_DNA"/>
</dbReference>
<evidence type="ECO:0000256" key="6">
    <source>
        <dbReference type="SAM" id="SignalP"/>
    </source>
</evidence>
<keyword evidence="4" id="KW-0838">Vasoactive</keyword>
<evidence type="ECO:0000256" key="4">
    <source>
        <dbReference type="ARBA" id="ARBA00022858"/>
    </source>
</evidence>
<keyword evidence="9" id="KW-1185">Reference proteome</keyword>
<gene>
    <name evidence="8" type="ORF">EPR50_G00152110</name>
</gene>
<proteinExistence type="inferred from homology"/>
<keyword evidence="6" id="KW-0732">Signal</keyword>
<dbReference type="GO" id="GO:0005179">
    <property type="term" value="F:hormone activity"/>
    <property type="evidence" value="ECO:0007669"/>
    <property type="project" value="TreeGrafter"/>
</dbReference>
<sequence length="237" mass="26463">MMMMMASFMCKTLTLFIICMALQEGCGLPLSERPEQPAQAPHRVRTKRCSCNSWDDKECIYFCHLDIIWVNTPSKLLPYGLGSPLSRRRRRSAERCECLNPADKTCSGFCRQSSENPRTNVVGPLVESASTTSNTLLASFRSVVKSNVVIAKEILSSKENPGGVNRLRSRTRSARTRVLKHVKRLSNCGDVAVEGWHQFKHLVNNTKLGRLAAHRDRSTTAGTPLAGDVWSHFVNSL</sequence>
<comment type="subcellular location">
    <subcellularLocation>
        <location evidence="1">Secreted</location>
    </subcellularLocation>
</comment>
<dbReference type="Pfam" id="PF00322">
    <property type="entry name" value="Endothelin"/>
    <property type="match status" value="1"/>
</dbReference>
<evidence type="ECO:0000256" key="1">
    <source>
        <dbReference type="ARBA" id="ARBA00004613"/>
    </source>
</evidence>
<keyword evidence="5" id="KW-0839">Vasoconstrictor</keyword>
<feature type="chain" id="PRO_5019761717" description="Endothelin-like toxin domain-containing protein" evidence="6">
    <location>
        <begin position="28"/>
        <end position="237"/>
    </location>
</feature>
<evidence type="ECO:0000256" key="3">
    <source>
        <dbReference type="ARBA" id="ARBA00022525"/>
    </source>
</evidence>
<organism evidence="8 9">
    <name type="scientific">Perca flavescens</name>
    <name type="common">American yellow perch</name>
    <name type="synonym">Morone flavescens</name>
    <dbReference type="NCBI Taxonomy" id="8167"/>
    <lineage>
        <taxon>Eukaryota</taxon>
        <taxon>Metazoa</taxon>
        <taxon>Chordata</taxon>
        <taxon>Craniata</taxon>
        <taxon>Vertebrata</taxon>
        <taxon>Euteleostomi</taxon>
        <taxon>Actinopterygii</taxon>
        <taxon>Neopterygii</taxon>
        <taxon>Teleostei</taxon>
        <taxon>Neoteleostei</taxon>
        <taxon>Acanthomorphata</taxon>
        <taxon>Eupercaria</taxon>
        <taxon>Perciformes</taxon>
        <taxon>Percoidei</taxon>
        <taxon>Percidae</taxon>
        <taxon>Percinae</taxon>
        <taxon>Perca</taxon>
    </lineage>
</organism>
<feature type="domain" description="Endothelin-like toxin" evidence="7">
    <location>
        <begin position="95"/>
        <end position="116"/>
    </location>
</feature>
<dbReference type="GO" id="GO:0014826">
    <property type="term" value="P:vein smooth muscle contraction"/>
    <property type="evidence" value="ECO:0007669"/>
    <property type="project" value="TreeGrafter"/>
</dbReference>
<comment type="caution">
    <text evidence="8">The sequence shown here is derived from an EMBL/GenBank/DDBJ whole genome shotgun (WGS) entry which is preliminary data.</text>
</comment>
<feature type="signal peptide" evidence="6">
    <location>
        <begin position="1"/>
        <end position="27"/>
    </location>
</feature>
<dbReference type="PANTHER" id="PTHR13874">
    <property type="entry name" value="ENDOTHELIN"/>
    <property type="match status" value="1"/>
</dbReference>
<evidence type="ECO:0000256" key="2">
    <source>
        <dbReference type="ARBA" id="ARBA00010959"/>
    </source>
</evidence>
<dbReference type="SMART" id="SM00272">
    <property type="entry name" value="END"/>
    <property type="match status" value="2"/>
</dbReference>
<evidence type="ECO:0000256" key="5">
    <source>
        <dbReference type="ARBA" id="ARBA00023322"/>
    </source>
</evidence>
<dbReference type="GO" id="GO:0019229">
    <property type="term" value="P:regulation of vasoconstriction"/>
    <property type="evidence" value="ECO:0007669"/>
    <property type="project" value="InterPro"/>
</dbReference>
<dbReference type="Proteomes" id="UP000295070">
    <property type="component" value="Chromosome 14"/>
</dbReference>
<dbReference type="InterPro" id="IPR020475">
    <property type="entry name" value="Endothelin"/>
</dbReference>
<evidence type="ECO:0000313" key="9">
    <source>
        <dbReference type="Proteomes" id="UP000295070"/>
    </source>
</evidence>
<keyword evidence="3" id="KW-0964">Secreted</keyword>
<dbReference type="InterPro" id="IPR001928">
    <property type="entry name" value="Endothln-like_toxin"/>
</dbReference>
<dbReference type="GO" id="GO:0006874">
    <property type="term" value="P:intracellular calcium ion homeostasis"/>
    <property type="evidence" value="ECO:0007669"/>
    <property type="project" value="TreeGrafter"/>
</dbReference>
<reference evidence="8 9" key="1">
    <citation type="submission" date="2019-01" db="EMBL/GenBank/DDBJ databases">
        <title>A chromosome-scale genome assembly of the yellow perch, Perca flavescens.</title>
        <authorList>
            <person name="Feron R."/>
            <person name="Morvezen R."/>
            <person name="Bestin A."/>
            <person name="Haffray P."/>
            <person name="Klopp C."/>
            <person name="Zahm M."/>
            <person name="Cabau C."/>
            <person name="Roques C."/>
            <person name="Donnadieu C."/>
            <person name="Bouchez O."/>
            <person name="Christie M."/>
            <person name="Larson W."/>
            <person name="Guiguen Y."/>
        </authorList>
    </citation>
    <scope>NUCLEOTIDE SEQUENCE [LARGE SCALE GENOMIC DNA]</scope>
    <source>
        <strain evidence="8">YP-PL-M2</strain>
        <tissue evidence="8">Blood</tissue>
    </source>
</reference>
<dbReference type="InterPro" id="IPR019764">
    <property type="entry name" value="Endothelin_toxin_CS"/>
</dbReference>